<dbReference type="SUPFAM" id="SSF53474">
    <property type="entry name" value="alpha/beta-Hydrolases"/>
    <property type="match status" value="1"/>
</dbReference>
<dbReference type="HOGENOM" id="CLU_025429_1_0_5"/>
<keyword evidence="4" id="KW-1185">Reference proteome</keyword>
<evidence type="ECO:0000313" key="3">
    <source>
        <dbReference type="EMBL" id="EGF90437.1"/>
    </source>
</evidence>
<dbReference type="GO" id="GO:0006508">
    <property type="term" value="P:proteolysis"/>
    <property type="evidence" value="ECO:0007669"/>
    <property type="project" value="InterPro"/>
</dbReference>
<dbReference type="PANTHER" id="PTHR43722">
    <property type="entry name" value="PROLINE IMINOPEPTIDASE"/>
    <property type="match status" value="1"/>
</dbReference>
<reference evidence="4" key="1">
    <citation type="submission" date="2011-03" db="EMBL/GenBank/DDBJ databases">
        <title>Draft genome sequence of Brevundimonas diminuta.</title>
        <authorList>
            <person name="Brown P.J.B."/>
            <person name="Buechlein A."/>
            <person name="Hemmerich C."/>
            <person name="Brun Y.V."/>
        </authorList>
    </citation>
    <scope>NUCLEOTIDE SEQUENCE [LARGE SCALE GENOMIC DNA]</scope>
    <source>
        <strain evidence="4">C19</strain>
    </source>
</reference>
<dbReference type="GO" id="GO:0004177">
    <property type="term" value="F:aminopeptidase activity"/>
    <property type="evidence" value="ECO:0007669"/>
    <property type="project" value="UniProtKB-EC"/>
</dbReference>
<evidence type="ECO:0000259" key="2">
    <source>
        <dbReference type="Pfam" id="PF00561"/>
    </source>
</evidence>
<gene>
    <name evidence="3" type="ORF">ABI_34580</name>
</gene>
<dbReference type="InterPro" id="IPR005944">
    <property type="entry name" value="Pro_iminopeptidase"/>
</dbReference>
<organism evidence="3 4">
    <name type="scientific">Asticcacaulis biprosthecium C19</name>
    <dbReference type="NCBI Taxonomy" id="715226"/>
    <lineage>
        <taxon>Bacteria</taxon>
        <taxon>Pseudomonadati</taxon>
        <taxon>Pseudomonadota</taxon>
        <taxon>Alphaproteobacteria</taxon>
        <taxon>Caulobacterales</taxon>
        <taxon>Caulobacteraceae</taxon>
        <taxon>Asticcacaulis</taxon>
    </lineage>
</organism>
<dbReference type="Pfam" id="PF00561">
    <property type="entry name" value="Abhydrolase_1"/>
    <property type="match status" value="1"/>
</dbReference>
<name>F4QQF0_9CAUL</name>
<evidence type="ECO:0000256" key="1">
    <source>
        <dbReference type="ARBA" id="ARBA00021843"/>
    </source>
</evidence>
<proteinExistence type="predicted"/>
<protein>
    <recommendedName>
        <fullName evidence="1">Proline iminopeptidase</fullName>
    </recommendedName>
</protein>
<dbReference type="eggNOG" id="COG0596">
    <property type="taxonomic scope" value="Bacteria"/>
</dbReference>
<feature type="domain" description="AB hydrolase-1" evidence="2">
    <location>
        <begin position="86"/>
        <end position="222"/>
    </location>
</feature>
<sequence length="457" mass="48611">MAAEDALVFESKSGQKVDAFHGSFTVPENRADPNSRIIDIHYVRFPATGAKPGAPIVYLAGGPGGSGIDTAKHERFPLFMAMREFGDVIALDQRGTGLSEAAPKCVSDVVIPMDRVVAPADRNQLLRQAAEQCAVFWRAAGFDPAGYTTVENARDIDALRAHLGAEKVTLWGISYGTHLALAAVKEMPARIDKVVLASVEGLDQTVKLPSETDAYFDRLQAAIDLEPAAKTVYPDIKGLMRGVHARLDAAPVMLQVPTTDGPKPMLLTGEVMQMLASASIADPQTAAQLLMLYLAVDAGMTDPVAGLLGRFMSPGAPEEFRLMPLAMDIASGIGAERLAQVEAEAKTAILGDVLNYPMPHLAGALGLDLGDGFRTAPQGNMPVLVLAGSLDGRTYPFEQHTAVAALSNVTTVTVENAGHNMFMVSPEVTQVIAEFMRGQTPQTTQIVVKAPPFAPRM</sequence>
<dbReference type="EMBL" id="GL883079">
    <property type="protein sequence ID" value="EGF90437.1"/>
    <property type="molecule type" value="Genomic_DNA"/>
</dbReference>
<dbReference type="InterPro" id="IPR000073">
    <property type="entry name" value="AB_hydrolase_1"/>
</dbReference>
<dbReference type="STRING" id="715226.ABI_34580"/>
<dbReference type="AlphaFoldDB" id="F4QQF0"/>
<dbReference type="GO" id="GO:0005737">
    <property type="term" value="C:cytoplasm"/>
    <property type="evidence" value="ECO:0007669"/>
    <property type="project" value="InterPro"/>
</dbReference>
<dbReference type="InterPro" id="IPR029058">
    <property type="entry name" value="AB_hydrolase_fold"/>
</dbReference>
<keyword evidence="3" id="KW-0378">Hydrolase</keyword>
<dbReference type="Gene3D" id="3.40.50.1820">
    <property type="entry name" value="alpha/beta hydrolase"/>
    <property type="match status" value="1"/>
</dbReference>
<dbReference type="PANTHER" id="PTHR43722:SF1">
    <property type="entry name" value="PROLINE IMINOPEPTIDASE"/>
    <property type="match status" value="1"/>
</dbReference>
<dbReference type="Proteomes" id="UP000006512">
    <property type="component" value="Unassembled WGS sequence"/>
</dbReference>
<accession>F4QQF0</accession>
<evidence type="ECO:0000313" key="4">
    <source>
        <dbReference type="Proteomes" id="UP000006512"/>
    </source>
</evidence>